<gene>
    <name evidence="2" type="ORF">N482_11555</name>
</gene>
<comment type="caution">
    <text evidence="2">The sequence shown here is derived from an EMBL/GenBank/DDBJ whole genome shotgun (WGS) entry which is preliminary data.</text>
</comment>
<dbReference type="RefSeq" id="WP_063377412.1">
    <property type="nucleotide sequence ID" value="NZ_AUXT01000164.1"/>
</dbReference>
<dbReference type="PATRIC" id="fig|1365253.3.peg.2827"/>
<dbReference type="AlphaFoldDB" id="A0A167BMK0"/>
<keyword evidence="1" id="KW-0175">Coiled coil</keyword>
<dbReference type="Proteomes" id="UP000076587">
    <property type="component" value="Unassembled WGS sequence"/>
</dbReference>
<name>A0A167BMK0_9GAMM</name>
<evidence type="ECO:0000256" key="1">
    <source>
        <dbReference type="SAM" id="Coils"/>
    </source>
</evidence>
<dbReference type="EMBL" id="AUXT01000164">
    <property type="protein sequence ID" value="KZN46705.1"/>
    <property type="molecule type" value="Genomic_DNA"/>
</dbReference>
<accession>A0A167BMK0</accession>
<evidence type="ECO:0000313" key="2">
    <source>
        <dbReference type="EMBL" id="KZN46705.1"/>
    </source>
</evidence>
<protein>
    <recommendedName>
        <fullName evidence="4">Competence protein CoiA</fullName>
    </recommendedName>
</protein>
<feature type="coiled-coil region" evidence="1">
    <location>
        <begin position="188"/>
        <end position="244"/>
    </location>
</feature>
<evidence type="ECO:0008006" key="4">
    <source>
        <dbReference type="Google" id="ProtNLM"/>
    </source>
</evidence>
<organism evidence="2 3">
    <name type="scientific">Pseudoalteromonas luteoviolacea NCIMB 1942</name>
    <dbReference type="NCBI Taxonomy" id="1365253"/>
    <lineage>
        <taxon>Bacteria</taxon>
        <taxon>Pseudomonadati</taxon>
        <taxon>Pseudomonadota</taxon>
        <taxon>Gammaproteobacteria</taxon>
        <taxon>Alteromonadales</taxon>
        <taxon>Pseudoalteromonadaceae</taxon>
        <taxon>Pseudoalteromonas</taxon>
    </lineage>
</organism>
<reference evidence="2 3" key="1">
    <citation type="submission" date="2013-07" db="EMBL/GenBank/DDBJ databases">
        <title>Comparative Genomic and Metabolomic Analysis of Twelve Strains of Pseudoalteromonas luteoviolacea.</title>
        <authorList>
            <person name="Vynne N.G."/>
            <person name="Mansson M."/>
            <person name="Gram L."/>
        </authorList>
    </citation>
    <scope>NUCLEOTIDE SEQUENCE [LARGE SCALE GENOMIC DNA]</scope>
    <source>
        <strain evidence="2 3">NCIMB 1942</strain>
    </source>
</reference>
<sequence>MLVYALNENKQLVHISDVKNGKACNCVCPECENNLIARNAGHVKAHSFAHEVKELEKRECRMTALHLFAQRFVKAQSSILLPSHEVVIQNQKFIQPPKSIKINSAELELSLDKFRIDVALFTEIGPIYIEIKVRSACTEEKLNFFKSNGLMSMEYDLAPYIGTSFEVVEEALLNPETIAEWIYPWIDTEFVRATLKAIEAQKEAEERKRRAERLKKEQEAAAALKAAEERKKHEEQERKDRRDKLIHAIENSLKTAELHGHIKLPSYSYMFKASINGQRFTLKAVPYEGKFARVQNIRISKIAKTYVRANCDLIKKNNETREFSIIFSLTSKKPRIKLKTHEKAIWAKPNELAFDYKWLSVPTDEHRNDWAEHEAIKLQLQEFSKHDVKDRIELAASYYANHARSGYSYEDYTQWQSWLRKNKNVLSPSLDVTAYPKYKSLSNSFGAQYQLWCFGRWHILLLAEIAEIVDQTNIGSPINPNWVFKKLVAKYPLTNEYHELRNLADAVGVLGEVKRLMDPIEIIYSTLNYFTAKGAIYSNKIELSRNYNLRIHVQPFG</sequence>
<evidence type="ECO:0000313" key="3">
    <source>
        <dbReference type="Proteomes" id="UP000076587"/>
    </source>
</evidence>
<dbReference type="OrthoDB" id="9134102at2"/>
<proteinExistence type="predicted"/>